<sequence>MKLPKGVSLLEGAKLEFLNFDSVLHAGKRNRKHRVWGYISIIYSDSMDLLFLKNGEPFNAARLTPKSRKILPIKDVVERAKETKLGIVSVYSVDEELIHMILATITSRPIKADIDADKIKIGLLLKKLSERKFNGFLHLKRGLEESFISYKQGIIGGAYLAGSHDKLRDEHRIIDLFSSIPNLKIDLYEEEVAEEQAPPAMIEMFYSIFTRIFQSLGKAMGESLVVKTAIKGRAAIQKDYPFLENVKINPDLSLSGDIMVSSEELVKAFAHWLNTLIETFTTFLGDEVIRIAKDALADYRFVLKSAGFFKTARIKMD</sequence>
<protein>
    <recommendedName>
        <fullName evidence="3">DUF4388 domain-containing protein</fullName>
    </recommendedName>
</protein>
<comment type="caution">
    <text evidence="1">The sequence shown here is derived from an EMBL/GenBank/DDBJ whole genome shotgun (WGS) entry which is preliminary data.</text>
</comment>
<evidence type="ECO:0008006" key="3">
    <source>
        <dbReference type="Google" id="ProtNLM"/>
    </source>
</evidence>
<gene>
    <name evidence="1" type="ORF">DRP53_04585</name>
</gene>
<dbReference type="AlphaFoldDB" id="A0A660SKK9"/>
<reference evidence="1 2" key="1">
    <citation type="submission" date="2018-06" db="EMBL/GenBank/DDBJ databases">
        <title>Extensive metabolic versatility and redundancy in microbially diverse, dynamic hydrothermal sediments.</title>
        <authorList>
            <person name="Dombrowski N."/>
            <person name="Teske A."/>
            <person name="Baker B.J."/>
        </authorList>
    </citation>
    <scope>NUCLEOTIDE SEQUENCE [LARGE SCALE GENOMIC DNA]</scope>
    <source>
        <strain evidence="1">B36_G15</strain>
    </source>
</reference>
<dbReference type="EMBL" id="QNBE01000035">
    <property type="protein sequence ID" value="RKX70571.1"/>
    <property type="molecule type" value="Genomic_DNA"/>
</dbReference>
<evidence type="ECO:0000313" key="2">
    <source>
        <dbReference type="Proteomes" id="UP000268469"/>
    </source>
</evidence>
<evidence type="ECO:0000313" key="1">
    <source>
        <dbReference type="EMBL" id="RKX70571.1"/>
    </source>
</evidence>
<accession>A0A660SKK9</accession>
<name>A0A660SKK9_UNCW3</name>
<organism evidence="1 2">
    <name type="scientific">candidate division WOR-3 bacterium</name>
    <dbReference type="NCBI Taxonomy" id="2052148"/>
    <lineage>
        <taxon>Bacteria</taxon>
        <taxon>Bacteria division WOR-3</taxon>
    </lineage>
</organism>
<proteinExistence type="predicted"/>
<dbReference type="Proteomes" id="UP000268469">
    <property type="component" value="Unassembled WGS sequence"/>
</dbReference>